<keyword evidence="4 5" id="KW-0472">Membrane</keyword>
<feature type="transmembrane region" description="Helical" evidence="5">
    <location>
        <begin position="35"/>
        <end position="52"/>
    </location>
</feature>
<evidence type="ECO:0000256" key="1">
    <source>
        <dbReference type="ARBA" id="ARBA00004141"/>
    </source>
</evidence>
<dbReference type="Proteomes" id="UP000230251">
    <property type="component" value="Unassembled WGS sequence"/>
</dbReference>
<dbReference type="InterPro" id="IPR000109">
    <property type="entry name" value="POT_fam"/>
</dbReference>
<evidence type="ECO:0000313" key="7">
    <source>
        <dbReference type="Proteomes" id="UP000230251"/>
    </source>
</evidence>
<proteinExistence type="predicted"/>
<dbReference type="Pfam" id="PF00854">
    <property type="entry name" value="PTR2"/>
    <property type="match status" value="1"/>
</dbReference>
<dbReference type="EMBL" id="PFSI01000039">
    <property type="protein sequence ID" value="PJC24437.1"/>
    <property type="molecule type" value="Genomic_DNA"/>
</dbReference>
<sequence length="98" mass="10765">MTAYVIITLAELCISVVGLELAFSEAPKRMKSTITAFFLLTVFFDNLLAGFMSEVYPSMNPGHYFGGLTIMMVVVAVAFRIVGRRFKMSVVSTELNAA</sequence>
<dbReference type="GO" id="GO:0022857">
    <property type="term" value="F:transmembrane transporter activity"/>
    <property type="evidence" value="ECO:0007669"/>
    <property type="project" value="InterPro"/>
</dbReference>
<protein>
    <recommendedName>
        <fullName evidence="8">Major facilitator superfamily (MFS) profile domain-containing protein</fullName>
    </recommendedName>
</protein>
<accession>A0A2M8EP47</accession>
<name>A0A2M8EP47_9BACT</name>
<feature type="transmembrane region" description="Helical" evidence="5">
    <location>
        <begin position="64"/>
        <end position="82"/>
    </location>
</feature>
<evidence type="ECO:0000256" key="3">
    <source>
        <dbReference type="ARBA" id="ARBA00022989"/>
    </source>
</evidence>
<dbReference type="Gene3D" id="1.20.1250.20">
    <property type="entry name" value="MFS general substrate transporter like domains"/>
    <property type="match status" value="1"/>
</dbReference>
<reference evidence="7" key="1">
    <citation type="submission" date="2017-09" db="EMBL/GenBank/DDBJ databases">
        <title>Depth-based differentiation of microbial function through sediment-hosted aquifers and enrichment of novel symbionts in the deep terrestrial subsurface.</title>
        <authorList>
            <person name="Probst A.J."/>
            <person name="Ladd B."/>
            <person name="Jarett J.K."/>
            <person name="Geller-Mcgrath D.E."/>
            <person name="Sieber C.M.K."/>
            <person name="Emerson J.B."/>
            <person name="Anantharaman K."/>
            <person name="Thomas B.C."/>
            <person name="Malmstrom R."/>
            <person name="Stieglmeier M."/>
            <person name="Klingl A."/>
            <person name="Woyke T."/>
            <person name="Ryan C.M."/>
            <person name="Banfield J.F."/>
        </authorList>
    </citation>
    <scope>NUCLEOTIDE SEQUENCE [LARGE SCALE GENOMIC DNA]</scope>
</reference>
<dbReference type="GO" id="GO:0016020">
    <property type="term" value="C:membrane"/>
    <property type="evidence" value="ECO:0007669"/>
    <property type="project" value="UniProtKB-SubCell"/>
</dbReference>
<comment type="subcellular location">
    <subcellularLocation>
        <location evidence="1">Membrane</location>
        <topology evidence="1">Multi-pass membrane protein</topology>
    </subcellularLocation>
</comment>
<evidence type="ECO:0008006" key="8">
    <source>
        <dbReference type="Google" id="ProtNLM"/>
    </source>
</evidence>
<evidence type="ECO:0000313" key="6">
    <source>
        <dbReference type="EMBL" id="PJC24437.1"/>
    </source>
</evidence>
<comment type="caution">
    <text evidence="6">The sequence shown here is derived from an EMBL/GenBank/DDBJ whole genome shotgun (WGS) entry which is preliminary data.</text>
</comment>
<keyword evidence="3 5" id="KW-1133">Transmembrane helix</keyword>
<dbReference type="InterPro" id="IPR036259">
    <property type="entry name" value="MFS_trans_sf"/>
</dbReference>
<organism evidence="6 7">
    <name type="scientific">Candidatus Uhrbacteria bacterium CG_4_9_14_0_2_um_filter_41_50</name>
    <dbReference type="NCBI Taxonomy" id="1975031"/>
    <lineage>
        <taxon>Bacteria</taxon>
        <taxon>Candidatus Uhriibacteriota</taxon>
    </lineage>
</organism>
<keyword evidence="2 5" id="KW-0812">Transmembrane</keyword>
<feature type="transmembrane region" description="Helical" evidence="5">
    <location>
        <begin position="6"/>
        <end position="23"/>
    </location>
</feature>
<evidence type="ECO:0000256" key="2">
    <source>
        <dbReference type="ARBA" id="ARBA00022692"/>
    </source>
</evidence>
<evidence type="ECO:0000256" key="4">
    <source>
        <dbReference type="ARBA" id="ARBA00023136"/>
    </source>
</evidence>
<gene>
    <name evidence="6" type="ORF">CO057_02760</name>
</gene>
<dbReference type="AlphaFoldDB" id="A0A2M8EP47"/>
<evidence type="ECO:0000256" key="5">
    <source>
        <dbReference type="SAM" id="Phobius"/>
    </source>
</evidence>